<gene>
    <name evidence="1" type="ORF">DPX16_11877</name>
</gene>
<evidence type="ECO:0000313" key="2">
    <source>
        <dbReference type="Proteomes" id="UP000281406"/>
    </source>
</evidence>
<organism evidence="1 2">
    <name type="scientific">Anabarilius grahami</name>
    <name type="common">Kanglang fish</name>
    <name type="synonym">Barilius grahami</name>
    <dbReference type="NCBI Taxonomy" id="495550"/>
    <lineage>
        <taxon>Eukaryota</taxon>
        <taxon>Metazoa</taxon>
        <taxon>Chordata</taxon>
        <taxon>Craniata</taxon>
        <taxon>Vertebrata</taxon>
        <taxon>Euteleostomi</taxon>
        <taxon>Actinopterygii</taxon>
        <taxon>Neopterygii</taxon>
        <taxon>Teleostei</taxon>
        <taxon>Ostariophysi</taxon>
        <taxon>Cypriniformes</taxon>
        <taxon>Xenocyprididae</taxon>
        <taxon>Xenocypridinae</taxon>
        <taxon>Xenocypridinae incertae sedis</taxon>
        <taxon>Anabarilius</taxon>
    </lineage>
</organism>
<sequence length="76" mass="8392">MDSRVRLANMSGPVCSGCGSMVTVAGWSLKGSGRQMKKRMRSDGDEVLYSLNQKHTLPVARCWSDWTVSVEREAAE</sequence>
<dbReference type="AlphaFoldDB" id="A0A3N0YC67"/>
<evidence type="ECO:0000313" key="1">
    <source>
        <dbReference type="EMBL" id="ROL43845.1"/>
    </source>
</evidence>
<comment type="caution">
    <text evidence="1">The sequence shown here is derived from an EMBL/GenBank/DDBJ whole genome shotgun (WGS) entry which is preliminary data.</text>
</comment>
<keyword evidence="2" id="KW-1185">Reference proteome</keyword>
<name>A0A3N0YC67_ANAGA</name>
<dbReference type="EMBL" id="RJVU01047120">
    <property type="protein sequence ID" value="ROL43845.1"/>
    <property type="molecule type" value="Genomic_DNA"/>
</dbReference>
<dbReference type="Proteomes" id="UP000281406">
    <property type="component" value="Unassembled WGS sequence"/>
</dbReference>
<accession>A0A3N0YC67</accession>
<reference evidence="1 2" key="1">
    <citation type="submission" date="2018-10" db="EMBL/GenBank/DDBJ databases">
        <title>Genome assembly for a Yunnan-Guizhou Plateau 3E fish, Anabarilius grahami (Regan), and its evolutionary and genetic applications.</title>
        <authorList>
            <person name="Jiang W."/>
        </authorList>
    </citation>
    <scope>NUCLEOTIDE SEQUENCE [LARGE SCALE GENOMIC DNA]</scope>
    <source>
        <strain evidence="1">AG-KIZ</strain>
        <tissue evidence="1">Muscle</tissue>
    </source>
</reference>
<proteinExistence type="predicted"/>
<protein>
    <submittedName>
        <fullName evidence="1">Uncharacterized protein</fullName>
    </submittedName>
</protein>